<feature type="non-terminal residue" evidence="1">
    <location>
        <position position="184"/>
    </location>
</feature>
<dbReference type="SUPFAM" id="SSF56436">
    <property type="entry name" value="C-type lectin-like"/>
    <property type="match status" value="1"/>
</dbReference>
<dbReference type="Proteomes" id="UP001519460">
    <property type="component" value="Unassembled WGS sequence"/>
</dbReference>
<dbReference type="CDD" id="cd00037">
    <property type="entry name" value="CLECT"/>
    <property type="match status" value="1"/>
</dbReference>
<reference evidence="1 2" key="1">
    <citation type="journal article" date="2023" name="Sci. Data">
        <title>Genome assembly of the Korean intertidal mud-creeper Batillaria attramentaria.</title>
        <authorList>
            <person name="Patra A.K."/>
            <person name="Ho P.T."/>
            <person name="Jun S."/>
            <person name="Lee S.J."/>
            <person name="Kim Y."/>
            <person name="Won Y.J."/>
        </authorList>
    </citation>
    <scope>NUCLEOTIDE SEQUENCE [LARGE SCALE GENOMIC DNA]</scope>
    <source>
        <strain evidence="1">Wonlab-2016</strain>
    </source>
</reference>
<sequence length="184" mass="20204">RHDGLCQLHKLAFPSPSGSTPTPTLSHWNGTRYFRLKKPECEDAFVQARGVPMCVTVLLPDAGYKNFADAAGDCTNTPTQTTADTAQMDSPLKRQWIRELLKTAYGAADSDTFYVGARRIYGKTTFAWLTGAAIPDGEFSVDSSAYRKNTASTFDCVVMSAEFESKFDVVPCDDSGPFQTKPHK</sequence>
<gene>
    <name evidence="1" type="ORF">BaRGS_00022605</name>
</gene>
<comment type="caution">
    <text evidence="1">The sequence shown here is derived from an EMBL/GenBank/DDBJ whole genome shotgun (WGS) entry which is preliminary data.</text>
</comment>
<feature type="non-terminal residue" evidence="1">
    <location>
        <position position="1"/>
    </location>
</feature>
<organism evidence="1 2">
    <name type="scientific">Batillaria attramentaria</name>
    <dbReference type="NCBI Taxonomy" id="370345"/>
    <lineage>
        <taxon>Eukaryota</taxon>
        <taxon>Metazoa</taxon>
        <taxon>Spiralia</taxon>
        <taxon>Lophotrochozoa</taxon>
        <taxon>Mollusca</taxon>
        <taxon>Gastropoda</taxon>
        <taxon>Caenogastropoda</taxon>
        <taxon>Sorbeoconcha</taxon>
        <taxon>Cerithioidea</taxon>
        <taxon>Batillariidae</taxon>
        <taxon>Batillaria</taxon>
    </lineage>
</organism>
<evidence type="ECO:0000313" key="1">
    <source>
        <dbReference type="EMBL" id="KAK7486139.1"/>
    </source>
</evidence>
<dbReference type="AlphaFoldDB" id="A0ABD0KG41"/>
<dbReference type="Gene3D" id="3.10.100.10">
    <property type="entry name" value="Mannose-Binding Protein A, subunit A"/>
    <property type="match status" value="1"/>
</dbReference>
<proteinExistence type="predicted"/>
<dbReference type="EMBL" id="JACVVK020000183">
    <property type="protein sequence ID" value="KAK7486139.1"/>
    <property type="molecule type" value="Genomic_DNA"/>
</dbReference>
<dbReference type="InterPro" id="IPR016187">
    <property type="entry name" value="CTDL_fold"/>
</dbReference>
<protein>
    <submittedName>
        <fullName evidence="1">Uncharacterized protein</fullName>
    </submittedName>
</protein>
<keyword evidence="2" id="KW-1185">Reference proteome</keyword>
<evidence type="ECO:0000313" key="2">
    <source>
        <dbReference type="Proteomes" id="UP001519460"/>
    </source>
</evidence>
<accession>A0ABD0KG41</accession>
<dbReference type="InterPro" id="IPR016186">
    <property type="entry name" value="C-type_lectin-like/link_sf"/>
</dbReference>
<name>A0ABD0KG41_9CAEN</name>